<comment type="similarity">
    <text evidence="3 15">Belongs to the homoserine dehydrogenase family.</text>
</comment>
<evidence type="ECO:0000256" key="14">
    <source>
        <dbReference type="RuleBase" id="RU000579"/>
    </source>
</evidence>
<protein>
    <recommendedName>
        <fullName evidence="5 14">Homoserine dehydrogenase</fullName>
        <ecNumber evidence="4 14">1.1.1.3</ecNumber>
    </recommendedName>
</protein>
<keyword evidence="6 14" id="KW-0028">Amino-acid biosynthesis</keyword>
<evidence type="ECO:0000256" key="1">
    <source>
        <dbReference type="ARBA" id="ARBA00005056"/>
    </source>
</evidence>
<dbReference type="NCBIfam" id="NF004976">
    <property type="entry name" value="PRK06349.1"/>
    <property type="match status" value="1"/>
</dbReference>
<dbReference type="SUPFAM" id="SSF55347">
    <property type="entry name" value="Glyceraldehyde-3-phosphate dehydrogenase-like, C-terminal domain"/>
    <property type="match status" value="1"/>
</dbReference>
<dbReference type="PANTHER" id="PTHR43331:SF1">
    <property type="entry name" value="HOMOSERINE DEHYDROGENASE"/>
    <property type="match status" value="1"/>
</dbReference>
<dbReference type="GO" id="GO:0050661">
    <property type="term" value="F:NADP binding"/>
    <property type="evidence" value="ECO:0007669"/>
    <property type="project" value="InterPro"/>
</dbReference>
<evidence type="ECO:0000256" key="9">
    <source>
        <dbReference type="ARBA" id="ARBA00023053"/>
    </source>
</evidence>
<gene>
    <name evidence="18" type="ORF">FEZ33_05205</name>
</gene>
<comment type="pathway">
    <text evidence="1 14">Amino-acid biosynthesis; L-threonine biosynthesis; L-threonine from L-aspartate: step 3/5.</text>
</comment>
<evidence type="ECO:0000256" key="13">
    <source>
        <dbReference type="PIRSR" id="PIRSR000098-2"/>
    </source>
</evidence>
<dbReference type="InterPro" id="IPR005106">
    <property type="entry name" value="Asp/hSer_DH_NAD-bd"/>
</dbReference>
<evidence type="ECO:0000256" key="8">
    <source>
        <dbReference type="ARBA" id="ARBA00023002"/>
    </source>
</evidence>
<evidence type="ECO:0000259" key="16">
    <source>
        <dbReference type="Pfam" id="PF00742"/>
    </source>
</evidence>
<keyword evidence="7 14" id="KW-0791">Threonine biosynthesis</keyword>
<dbReference type="GO" id="GO:0009086">
    <property type="term" value="P:methionine biosynthetic process"/>
    <property type="evidence" value="ECO:0007669"/>
    <property type="project" value="UniProtKB-KW"/>
</dbReference>
<name>A0A5R9E0V7_9LACT</name>
<evidence type="ECO:0000313" key="19">
    <source>
        <dbReference type="Proteomes" id="UP000306420"/>
    </source>
</evidence>
<dbReference type="Gene3D" id="3.30.360.10">
    <property type="entry name" value="Dihydrodipicolinate Reductase, domain 2"/>
    <property type="match status" value="1"/>
</dbReference>
<dbReference type="PIRSF" id="PIRSF000098">
    <property type="entry name" value="Homoser_dehydrog"/>
    <property type="match status" value="1"/>
</dbReference>
<dbReference type="AlphaFoldDB" id="A0A5R9E0V7"/>
<dbReference type="PANTHER" id="PTHR43331">
    <property type="entry name" value="HOMOSERINE DEHYDROGENASE"/>
    <property type="match status" value="1"/>
</dbReference>
<dbReference type="UniPathway" id="UPA00050">
    <property type="reaction ID" value="UER00063"/>
</dbReference>
<dbReference type="RefSeq" id="WP_138404348.1">
    <property type="nucleotide sequence ID" value="NZ_VBSP01000013.1"/>
</dbReference>
<organism evidence="18 19">
    <name type="scientific">Ruoffia tabacinasalis</name>
    <dbReference type="NCBI Taxonomy" id="87458"/>
    <lineage>
        <taxon>Bacteria</taxon>
        <taxon>Bacillati</taxon>
        <taxon>Bacillota</taxon>
        <taxon>Bacilli</taxon>
        <taxon>Lactobacillales</taxon>
        <taxon>Aerococcaceae</taxon>
        <taxon>Ruoffia</taxon>
    </lineage>
</organism>
<evidence type="ECO:0000256" key="11">
    <source>
        <dbReference type="ARBA" id="ARBA00048841"/>
    </source>
</evidence>
<keyword evidence="10 14" id="KW-0486">Methionine biosynthesis</keyword>
<dbReference type="GO" id="GO:0009088">
    <property type="term" value="P:threonine biosynthetic process"/>
    <property type="evidence" value="ECO:0007669"/>
    <property type="project" value="UniProtKB-UniPathway"/>
</dbReference>
<comment type="caution">
    <text evidence="18">The sequence shown here is derived from an EMBL/GenBank/DDBJ whole genome shotgun (WGS) entry which is preliminary data.</text>
</comment>
<dbReference type="FunFam" id="3.30.360.10:FF:000005">
    <property type="entry name" value="Homoserine dehydrogenase"/>
    <property type="match status" value="1"/>
</dbReference>
<dbReference type="PROSITE" id="PS01042">
    <property type="entry name" value="HOMOSER_DHGENASE"/>
    <property type="match status" value="1"/>
</dbReference>
<keyword evidence="8 14" id="KW-0560">Oxidoreductase</keyword>
<feature type="domain" description="Aspartate/homoserine dehydrogenase NAD-binding" evidence="17">
    <location>
        <begin position="7"/>
        <end position="123"/>
    </location>
</feature>
<evidence type="ECO:0000256" key="12">
    <source>
        <dbReference type="PIRSR" id="PIRSR000098-1"/>
    </source>
</evidence>
<feature type="binding site" evidence="13">
    <location>
        <position position="186"/>
    </location>
    <ligand>
        <name>L-homoserine</name>
        <dbReference type="ChEBI" id="CHEBI:57476"/>
    </ligand>
</feature>
<reference evidence="18 19" key="1">
    <citation type="submission" date="2019-05" db="EMBL/GenBank/DDBJ databases">
        <title>The metagenome of a microbial culture collection derived from dairy environment covers the genomic content of the human microbiome.</title>
        <authorList>
            <person name="Roder T."/>
            <person name="Wuthrich D."/>
            <person name="Sattari Z."/>
            <person name="Von Ah U."/>
            <person name="Bar C."/>
            <person name="Ronchi F."/>
            <person name="Macpherson A.J."/>
            <person name="Ganal-Vonarburg S.C."/>
            <person name="Bruggmann R."/>
            <person name="Vergeres G."/>
        </authorList>
    </citation>
    <scope>NUCLEOTIDE SEQUENCE [LARGE SCALE GENOMIC DNA]</scope>
    <source>
        <strain evidence="18 19">FAM 24227</strain>
    </source>
</reference>
<evidence type="ECO:0000256" key="6">
    <source>
        <dbReference type="ARBA" id="ARBA00022605"/>
    </source>
</evidence>
<dbReference type="Proteomes" id="UP000306420">
    <property type="component" value="Unassembled WGS sequence"/>
</dbReference>
<dbReference type="InterPro" id="IPR001342">
    <property type="entry name" value="HDH_cat"/>
</dbReference>
<dbReference type="Gene3D" id="3.30.70.3100">
    <property type="match status" value="1"/>
</dbReference>
<evidence type="ECO:0000256" key="3">
    <source>
        <dbReference type="ARBA" id="ARBA00006753"/>
    </source>
</evidence>
<feature type="domain" description="Homoserine dehydrogenase catalytic" evidence="16">
    <location>
        <begin position="133"/>
        <end position="311"/>
    </location>
</feature>
<dbReference type="EC" id="1.1.1.3" evidence="4 14"/>
<feature type="binding site" evidence="13">
    <location>
        <position position="101"/>
    </location>
    <ligand>
        <name>NADPH</name>
        <dbReference type="ChEBI" id="CHEBI:57783"/>
    </ligand>
</feature>
<evidence type="ECO:0000256" key="4">
    <source>
        <dbReference type="ARBA" id="ARBA00013213"/>
    </source>
</evidence>
<keyword evidence="9" id="KW-0915">Sodium</keyword>
<dbReference type="Gene3D" id="3.40.50.720">
    <property type="entry name" value="NAD(P)-binding Rossmann-like Domain"/>
    <property type="match status" value="1"/>
</dbReference>
<dbReference type="GO" id="GO:0004412">
    <property type="term" value="F:homoserine dehydrogenase activity"/>
    <property type="evidence" value="ECO:0007669"/>
    <property type="project" value="UniProtKB-EC"/>
</dbReference>
<feature type="active site" description="Proton donor" evidence="12">
    <location>
        <position position="201"/>
    </location>
</feature>
<comment type="pathway">
    <text evidence="2 14">Amino-acid biosynthesis; L-methionine biosynthesis via de novo pathway; L-homoserine from L-aspartate: step 3/3.</text>
</comment>
<dbReference type="InterPro" id="IPR016204">
    <property type="entry name" value="HDH"/>
</dbReference>
<comment type="catalytic activity">
    <reaction evidence="11">
        <text>L-homoserine + NADP(+) = L-aspartate 4-semialdehyde + NADPH + H(+)</text>
        <dbReference type="Rhea" id="RHEA:15761"/>
        <dbReference type="ChEBI" id="CHEBI:15378"/>
        <dbReference type="ChEBI" id="CHEBI:57476"/>
        <dbReference type="ChEBI" id="CHEBI:57783"/>
        <dbReference type="ChEBI" id="CHEBI:58349"/>
        <dbReference type="ChEBI" id="CHEBI:537519"/>
        <dbReference type="EC" id="1.1.1.3"/>
    </reaction>
    <physiologicalReaction direction="right-to-left" evidence="11">
        <dbReference type="Rhea" id="RHEA:15763"/>
    </physiologicalReaction>
</comment>
<evidence type="ECO:0000256" key="5">
    <source>
        <dbReference type="ARBA" id="ARBA00013376"/>
    </source>
</evidence>
<evidence type="ECO:0000256" key="7">
    <source>
        <dbReference type="ARBA" id="ARBA00022697"/>
    </source>
</evidence>
<dbReference type="OrthoDB" id="9808167at2"/>
<keyword evidence="13 14" id="KW-0521">NADP</keyword>
<dbReference type="InterPro" id="IPR019811">
    <property type="entry name" value="HDH_CS"/>
</dbReference>
<feature type="binding site" evidence="13">
    <location>
        <begin position="6"/>
        <end position="13"/>
    </location>
    <ligand>
        <name>NADP(+)</name>
        <dbReference type="ChEBI" id="CHEBI:58349"/>
    </ligand>
</feature>
<evidence type="ECO:0000256" key="10">
    <source>
        <dbReference type="ARBA" id="ARBA00023167"/>
    </source>
</evidence>
<dbReference type="InterPro" id="IPR036291">
    <property type="entry name" value="NAD(P)-bd_dom_sf"/>
</dbReference>
<accession>A0A5R9E0V7</accession>
<dbReference type="EMBL" id="VBSP01000013">
    <property type="protein sequence ID" value="TLQ41660.1"/>
    <property type="molecule type" value="Genomic_DNA"/>
</dbReference>
<dbReference type="UniPathway" id="UPA00051">
    <property type="reaction ID" value="UER00465"/>
</dbReference>
<evidence type="ECO:0000256" key="2">
    <source>
        <dbReference type="ARBA" id="ARBA00005062"/>
    </source>
</evidence>
<evidence type="ECO:0000313" key="18">
    <source>
        <dbReference type="EMBL" id="TLQ41660.1"/>
    </source>
</evidence>
<dbReference type="SUPFAM" id="SSF51735">
    <property type="entry name" value="NAD(P)-binding Rossmann-fold domains"/>
    <property type="match status" value="1"/>
</dbReference>
<dbReference type="Pfam" id="PF00742">
    <property type="entry name" value="Homoserine_dh"/>
    <property type="match status" value="1"/>
</dbReference>
<proteinExistence type="inferred from homology"/>
<evidence type="ECO:0000259" key="17">
    <source>
        <dbReference type="Pfam" id="PF03447"/>
    </source>
</evidence>
<sequence>MKIAILGMGTVGSGVIKVIQENQVEIQQFTNEAIEVSHVFAKTINNQHDADFQNVIVTENIDDILNSDVELVVEVMGGIDFTFGLHQKFLSKGIHVVSANKDMLAVHIKELAKIGDENKAQLGYEASCAGGIPIINALTYGLQANKINRVMGILNGTTNYILTKMTQDAWSYDRALKDAQEKGYAEKDPTNDVEGLDARRKIALLSRIAYKQNLNVEDIPVRGISQVSVEDLEYAQAAGLTMKLLGKSEFHGDKVQISVEPVLLPNNHQLATVNDAANAVYVNGNAFGETMFYGPGAGSLETASAVVSDVMNIAKFGFVGNLIVEEDANIDLAGEAASYFIRFTKGQTKVQLDANYKVIAEEDELVIITEDMSANALEQLENSHQVEAVYVVIKD</sequence>
<dbReference type="Pfam" id="PF03447">
    <property type="entry name" value="NAD_binding_3"/>
    <property type="match status" value="1"/>
</dbReference>
<evidence type="ECO:0000256" key="15">
    <source>
        <dbReference type="RuleBase" id="RU004171"/>
    </source>
</evidence>